<dbReference type="PANTHER" id="PTHR47326:SF1">
    <property type="entry name" value="HTH PSQ-TYPE DOMAIN-CONTAINING PROTEIN"/>
    <property type="match status" value="1"/>
</dbReference>
<name>A0A8X6TJ20_NEPPI</name>
<dbReference type="AlphaFoldDB" id="A0A8X6TJ20"/>
<dbReference type="PANTHER" id="PTHR47326">
    <property type="entry name" value="TRANSPOSABLE ELEMENT TC3 TRANSPOSASE-LIKE PROTEIN"/>
    <property type="match status" value="1"/>
</dbReference>
<dbReference type="EMBL" id="BMAW01104664">
    <property type="protein sequence ID" value="GFT15760.1"/>
    <property type="molecule type" value="Genomic_DNA"/>
</dbReference>
<dbReference type="Proteomes" id="UP000887013">
    <property type="component" value="Unassembled WGS sequence"/>
</dbReference>
<dbReference type="OrthoDB" id="6753189at2759"/>
<comment type="caution">
    <text evidence="1">The sequence shown here is derived from an EMBL/GenBank/DDBJ whole genome shotgun (WGS) entry which is preliminary data.</text>
</comment>
<reference evidence="1" key="1">
    <citation type="submission" date="2020-08" db="EMBL/GenBank/DDBJ databases">
        <title>Multicomponent nature underlies the extraordinary mechanical properties of spider dragline silk.</title>
        <authorList>
            <person name="Kono N."/>
            <person name="Nakamura H."/>
            <person name="Mori M."/>
            <person name="Yoshida Y."/>
            <person name="Ohtoshi R."/>
            <person name="Malay A.D."/>
            <person name="Moran D.A.P."/>
            <person name="Tomita M."/>
            <person name="Numata K."/>
            <person name="Arakawa K."/>
        </authorList>
    </citation>
    <scope>NUCLEOTIDE SEQUENCE</scope>
</reference>
<organism evidence="1 2">
    <name type="scientific">Nephila pilipes</name>
    <name type="common">Giant wood spider</name>
    <name type="synonym">Nephila maculata</name>
    <dbReference type="NCBI Taxonomy" id="299642"/>
    <lineage>
        <taxon>Eukaryota</taxon>
        <taxon>Metazoa</taxon>
        <taxon>Ecdysozoa</taxon>
        <taxon>Arthropoda</taxon>
        <taxon>Chelicerata</taxon>
        <taxon>Arachnida</taxon>
        <taxon>Araneae</taxon>
        <taxon>Araneomorphae</taxon>
        <taxon>Entelegynae</taxon>
        <taxon>Araneoidea</taxon>
        <taxon>Nephilidae</taxon>
        <taxon>Nephila</taxon>
    </lineage>
</organism>
<protein>
    <submittedName>
        <fullName evidence="1">Uncharacterized protein</fullName>
    </submittedName>
</protein>
<gene>
    <name evidence="1" type="ORF">NPIL_348971</name>
</gene>
<evidence type="ECO:0000313" key="2">
    <source>
        <dbReference type="Proteomes" id="UP000887013"/>
    </source>
</evidence>
<keyword evidence="2" id="KW-1185">Reference proteome</keyword>
<evidence type="ECO:0000313" key="1">
    <source>
        <dbReference type="EMBL" id="GFT15760.1"/>
    </source>
</evidence>
<proteinExistence type="predicted"/>
<accession>A0A8X6TJ20</accession>
<sequence>MVKRFRSTVCVMDVDKQQIRTELTPGKLDNIKISLGQTPGKLMRKLQLKKGISYVSVHQDVRHHLKFYPYRLQSVQELCPRDQGKRLQFCVWFRRFIRNNKKLKNVYFSNEA</sequence>